<feature type="compositionally biased region" description="Low complexity" evidence="10">
    <location>
        <begin position="110"/>
        <end position="125"/>
    </location>
</feature>
<evidence type="ECO:0000256" key="9">
    <source>
        <dbReference type="ARBA" id="ARBA00025191"/>
    </source>
</evidence>
<evidence type="ECO:0000256" key="3">
    <source>
        <dbReference type="ARBA" id="ARBA00022692"/>
    </source>
</evidence>
<keyword evidence="7" id="KW-0496">Mitochondrion</keyword>
<feature type="region of interest" description="Disordered" evidence="10">
    <location>
        <begin position="545"/>
        <end position="588"/>
    </location>
</feature>
<dbReference type="AlphaFoldDB" id="A0A0C3LNF0"/>
<dbReference type="STRING" id="1051891.A0A0C3LNF0"/>
<evidence type="ECO:0000256" key="10">
    <source>
        <dbReference type="SAM" id="MobiDB-lite"/>
    </source>
</evidence>
<evidence type="ECO:0000256" key="11">
    <source>
        <dbReference type="SAM" id="Phobius"/>
    </source>
</evidence>
<dbReference type="PANTHER" id="PTHR31068:SF0">
    <property type="entry name" value="MITOCHONDRIAL DISTRIBUTION AND MORPHOLOGY PROTEIN 31"/>
    <property type="match status" value="1"/>
</dbReference>
<dbReference type="OrthoDB" id="17678at2759"/>
<dbReference type="Proteomes" id="UP000054248">
    <property type="component" value="Unassembled WGS sequence"/>
</dbReference>
<evidence type="ECO:0000256" key="4">
    <source>
        <dbReference type="ARBA" id="ARBA00022792"/>
    </source>
</evidence>
<evidence type="ECO:0000256" key="2">
    <source>
        <dbReference type="ARBA" id="ARBA00005687"/>
    </source>
</evidence>
<dbReference type="GO" id="GO:0005743">
    <property type="term" value="C:mitochondrial inner membrane"/>
    <property type="evidence" value="ECO:0007669"/>
    <property type="project" value="UniProtKB-SubCell"/>
</dbReference>
<dbReference type="HOGENOM" id="CLU_016236_0_1_1"/>
<name>A0A0C3LNF0_9AGAM</name>
<keyword evidence="4" id="KW-0999">Mitochondrion inner membrane</keyword>
<evidence type="ECO:0000256" key="8">
    <source>
        <dbReference type="ARBA" id="ARBA00023136"/>
    </source>
</evidence>
<reference evidence="13" key="2">
    <citation type="submission" date="2015-01" db="EMBL/GenBank/DDBJ databases">
        <title>Evolutionary Origins and Diversification of the Mycorrhizal Mutualists.</title>
        <authorList>
            <consortium name="DOE Joint Genome Institute"/>
            <consortium name="Mycorrhizal Genomics Consortium"/>
            <person name="Kohler A."/>
            <person name="Kuo A."/>
            <person name="Nagy L.G."/>
            <person name="Floudas D."/>
            <person name="Copeland A."/>
            <person name="Barry K.W."/>
            <person name="Cichocki N."/>
            <person name="Veneault-Fourrey C."/>
            <person name="LaButti K."/>
            <person name="Lindquist E.A."/>
            <person name="Lipzen A."/>
            <person name="Lundell T."/>
            <person name="Morin E."/>
            <person name="Murat C."/>
            <person name="Riley R."/>
            <person name="Ohm R."/>
            <person name="Sun H."/>
            <person name="Tunlid A."/>
            <person name="Henrissat B."/>
            <person name="Grigoriev I.V."/>
            <person name="Hibbett D.S."/>
            <person name="Martin F."/>
        </authorList>
    </citation>
    <scope>NUCLEOTIDE SEQUENCE [LARGE SCALE GENOMIC DNA]</scope>
    <source>
        <strain evidence="13">MUT 4182</strain>
    </source>
</reference>
<evidence type="ECO:0000256" key="6">
    <source>
        <dbReference type="ARBA" id="ARBA00022989"/>
    </source>
</evidence>
<keyword evidence="6 11" id="KW-1133">Transmembrane helix</keyword>
<proteinExistence type="inferred from homology"/>
<evidence type="ECO:0000256" key="1">
    <source>
        <dbReference type="ARBA" id="ARBA00004273"/>
    </source>
</evidence>
<evidence type="ECO:0008006" key="14">
    <source>
        <dbReference type="Google" id="ProtNLM"/>
    </source>
</evidence>
<feature type="compositionally biased region" description="Polar residues" evidence="10">
    <location>
        <begin position="545"/>
        <end position="556"/>
    </location>
</feature>
<gene>
    <name evidence="12" type="ORF">M407DRAFT_215821</name>
</gene>
<dbReference type="InterPro" id="IPR012571">
    <property type="entry name" value="Mdm31/Mdm32"/>
</dbReference>
<reference evidence="12 13" key="1">
    <citation type="submission" date="2014-04" db="EMBL/GenBank/DDBJ databases">
        <authorList>
            <consortium name="DOE Joint Genome Institute"/>
            <person name="Kuo A."/>
            <person name="Girlanda M."/>
            <person name="Perotto S."/>
            <person name="Kohler A."/>
            <person name="Nagy L.G."/>
            <person name="Floudas D."/>
            <person name="Copeland A."/>
            <person name="Barry K.W."/>
            <person name="Cichocki N."/>
            <person name="Veneault-Fourrey C."/>
            <person name="LaButti K."/>
            <person name="Lindquist E.A."/>
            <person name="Lipzen A."/>
            <person name="Lundell T."/>
            <person name="Morin E."/>
            <person name="Murat C."/>
            <person name="Sun H."/>
            <person name="Tunlid A."/>
            <person name="Henrissat B."/>
            <person name="Grigoriev I.V."/>
            <person name="Hibbett D.S."/>
            <person name="Martin F."/>
            <person name="Nordberg H.P."/>
            <person name="Cantor M.N."/>
            <person name="Hua S.X."/>
        </authorList>
    </citation>
    <scope>NUCLEOTIDE SEQUENCE [LARGE SCALE GENOMIC DNA]</scope>
    <source>
        <strain evidence="12 13">MUT 4182</strain>
    </source>
</reference>
<comment type="similarity">
    <text evidence="2">Belongs to the MDM31/MDM32 family.</text>
</comment>
<protein>
    <recommendedName>
        <fullName evidence="14">Mitochondrial distribution and morphology protein family 31/32</fullName>
    </recommendedName>
</protein>
<sequence length="741" mass="82845">MTGTCGGPSFARRKSVQSLQVGFRRSNPSRLSTFLALSDSAAMAPGSGPTRNFLLPILKQAASSSSRGREVRSSYLAIREYFTRPRLQVEPHSSRLPPTRSLQQNKIQPDSESSATSDPSASAPPNQSVAHQDVAHHIQNYPRFLRRLAVSLPNPPHIHRPHRDDFLNIANNMWDRIRIRFKWLTIRGFRKWNADDMSAFFSWFIVGQTLWIFIGTTGFVSVIFAIANSLQMQETLARLLSDYLTTETGIHIVFESAIVPKWRDSRICFENVYVSRRPGNAKPLPMHPSAGYKEAARLLSIGEHSHDTWEDNMHDEREMGHRAKSQPAHDPPTDVTYFDVNIDSVAVTLSLWRWWNGRGIITDAEVKGVRGVIDRRHLTEPYPIDLDPASTRHIAQPGDFQLESLKLEDVLVTIYQPNFRPFTASIFTADLSHFRKQWIFYDLLSADSMVGQFDNCLFSVHRPQSINRTMIGDSKDATWKRMSRFRIDGVNIDHLQYLTAEDGPIAWITSGKVDTVVDIRFGRDPGEDIDIHALLGEIAANITAAASGSSPDSPNVSGGGDHGAEGEPSVSEGTAAPLPSINPPERIPGQRELAKPALTAPSEEDDGSFTWEQSINQVVIDIDLRFRDVKAAVPIFANDLSYTGNALIRPIVAFLNANRTLIPIRCRVAKDLKEFNGSWTIWQSKPFAIPFLRTYEALAHHVASANQRRLKTVSLWSLRMTASAISSALKNIVDSHSPPRA</sequence>
<keyword evidence="3 11" id="KW-0812">Transmembrane</keyword>
<comment type="subcellular location">
    <subcellularLocation>
        <location evidence="1">Mitochondrion inner membrane</location>
    </subcellularLocation>
</comment>
<evidence type="ECO:0000313" key="13">
    <source>
        <dbReference type="Proteomes" id="UP000054248"/>
    </source>
</evidence>
<dbReference type="PANTHER" id="PTHR31068">
    <property type="entry name" value="MITOCHONDRIAL DISTRIBUTION AND MORPHOLOGY PROTEIN 31"/>
    <property type="match status" value="1"/>
</dbReference>
<keyword evidence="13" id="KW-1185">Reference proteome</keyword>
<organism evidence="12 13">
    <name type="scientific">Tulasnella calospora MUT 4182</name>
    <dbReference type="NCBI Taxonomy" id="1051891"/>
    <lineage>
        <taxon>Eukaryota</taxon>
        <taxon>Fungi</taxon>
        <taxon>Dikarya</taxon>
        <taxon>Basidiomycota</taxon>
        <taxon>Agaricomycotina</taxon>
        <taxon>Agaricomycetes</taxon>
        <taxon>Cantharellales</taxon>
        <taxon>Tulasnellaceae</taxon>
        <taxon>Tulasnella</taxon>
    </lineage>
</organism>
<evidence type="ECO:0000256" key="7">
    <source>
        <dbReference type="ARBA" id="ARBA00023128"/>
    </source>
</evidence>
<accession>A0A0C3LNF0</accession>
<evidence type="ECO:0000313" key="12">
    <source>
        <dbReference type="EMBL" id="KIO22857.1"/>
    </source>
</evidence>
<comment type="function">
    <text evidence="9">Involved in the organization of the mitochondrial membranes and the global structure of the mitochondria. Also required for mitochondrial distribution and mobility as well as for the maintenance of mitochondrial DNA nucleoids structures.</text>
</comment>
<feature type="region of interest" description="Disordered" evidence="10">
    <location>
        <begin position="88"/>
        <end position="131"/>
    </location>
</feature>
<dbReference type="GO" id="GO:0007005">
    <property type="term" value="P:mitochondrion organization"/>
    <property type="evidence" value="ECO:0007669"/>
    <property type="project" value="InterPro"/>
</dbReference>
<dbReference type="EMBL" id="KN823099">
    <property type="protein sequence ID" value="KIO22857.1"/>
    <property type="molecule type" value="Genomic_DNA"/>
</dbReference>
<keyword evidence="8 11" id="KW-0472">Membrane</keyword>
<evidence type="ECO:0000256" key="5">
    <source>
        <dbReference type="ARBA" id="ARBA00022946"/>
    </source>
</evidence>
<dbReference type="Pfam" id="PF08118">
    <property type="entry name" value="MDM31_MDM32"/>
    <property type="match status" value="1"/>
</dbReference>
<dbReference type="GO" id="GO:0000001">
    <property type="term" value="P:mitochondrion inheritance"/>
    <property type="evidence" value="ECO:0007669"/>
    <property type="project" value="InterPro"/>
</dbReference>
<keyword evidence="5" id="KW-0809">Transit peptide</keyword>
<feature type="transmembrane region" description="Helical" evidence="11">
    <location>
        <begin position="200"/>
        <end position="227"/>
    </location>
</feature>